<reference evidence="2" key="1">
    <citation type="journal article" date="2022" name="Mol. Ecol. Resour.">
        <title>The genomes of chicory, endive, great burdock and yacon provide insights into Asteraceae palaeo-polyploidization history and plant inulin production.</title>
        <authorList>
            <person name="Fan W."/>
            <person name="Wang S."/>
            <person name="Wang H."/>
            <person name="Wang A."/>
            <person name="Jiang F."/>
            <person name="Liu H."/>
            <person name="Zhao H."/>
            <person name="Xu D."/>
            <person name="Zhang Y."/>
        </authorList>
    </citation>
    <scope>NUCLEOTIDE SEQUENCE [LARGE SCALE GENOMIC DNA]</scope>
    <source>
        <strain evidence="2">cv. Punajuju</strain>
    </source>
</reference>
<dbReference type="Proteomes" id="UP001055811">
    <property type="component" value="Linkage Group LG04"/>
</dbReference>
<evidence type="ECO:0000313" key="1">
    <source>
        <dbReference type="EMBL" id="KAI3753880.1"/>
    </source>
</evidence>
<comment type="caution">
    <text evidence="1">The sequence shown here is derived from an EMBL/GenBank/DDBJ whole genome shotgun (WGS) entry which is preliminary data.</text>
</comment>
<keyword evidence="2" id="KW-1185">Reference proteome</keyword>
<gene>
    <name evidence="1" type="ORF">L2E82_25944</name>
</gene>
<dbReference type="EMBL" id="CM042012">
    <property type="protein sequence ID" value="KAI3753880.1"/>
    <property type="molecule type" value="Genomic_DNA"/>
</dbReference>
<proteinExistence type="predicted"/>
<reference evidence="1 2" key="2">
    <citation type="journal article" date="2022" name="Mol. Ecol. Resour.">
        <title>The genomes of chicory, endive, great burdock and yacon provide insights into Asteraceae paleo-polyploidization history and plant inulin production.</title>
        <authorList>
            <person name="Fan W."/>
            <person name="Wang S."/>
            <person name="Wang H."/>
            <person name="Wang A."/>
            <person name="Jiang F."/>
            <person name="Liu H."/>
            <person name="Zhao H."/>
            <person name="Xu D."/>
            <person name="Zhang Y."/>
        </authorList>
    </citation>
    <scope>NUCLEOTIDE SEQUENCE [LARGE SCALE GENOMIC DNA]</scope>
    <source>
        <strain evidence="2">cv. Punajuju</strain>
        <tissue evidence="1">Leaves</tissue>
    </source>
</reference>
<organism evidence="1 2">
    <name type="scientific">Cichorium intybus</name>
    <name type="common">Chicory</name>
    <dbReference type="NCBI Taxonomy" id="13427"/>
    <lineage>
        <taxon>Eukaryota</taxon>
        <taxon>Viridiplantae</taxon>
        <taxon>Streptophyta</taxon>
        <taxon>Embryophyta</taxon>
        <taxon>Tracheophyta</taxon>
        <taxon>Spermatophyta</taxon>
        <taxon>Magnoliopsida</taxon>
        <taxon>eudicotyledons</taxon>
        <taxon>Gunneridae</taxon>
        <taxon>Pentapetalae</taxon>
        <taxon>asterids</taxon>
        <taxon>campanulids</taxon>
        <taxon>Asterales</taxon>
        <taxon>Asteraceae</taxon>
        <taxon>Cichorioideae</taxon>
        <taxon>Cichorieae</taxon>
        <taxon>Cichoriinae</taxon>
        <taxon>Cichorium</taxon>
    </lineage>
</organism>
<name>A0ACB9E5B6_CICIN</name>
<protein>
    <submittedName>
        <fullName evidence="1">Uncharacterized protein</fullName>
    </submittedName>
</protein>
<sequence>MAERNEAGSSNTRDSNQPLPSLSASNLGCLPSSRQEPYDSKLLSANTLCDVGLRIRATWIGRRVLHFNFKQGRIWTPDVCNVGNTSEFSFLKICEEIDNIKHRSLVYKSKKS</sequence>
<evidence type="ECO:0000313" key="2">
    <source>
        <dbReference type="Proteomes" id="UP001055811"/>
    </source>
</evidence>
<accession>A0ACB9E5B6</accession>